<name>A0ABY8CLB8_ENCHE</name>
<evidence type="ECO:0000313" key="2">
    <source>
        <dbReference type="Proteomes" id="UP001217963"/>
    </source>
</evidence>
<sequence length="152" mass="17208">MLINESSTPCFRMCTDIKVLERNDGAQINALLYDHSLVHIVLDTKTEPSSVRKLSINQLGNSHNTSVKVFVNSKKVDFAYELILGYVLGCVGVKEYDCKVYLFDDIDDLCVLKNLVFAIDERFNIGLKLLLENNRMAISLGKRTIYETTIIV</sequence>
<dbReference type="Proteomes" id="UP001217963">
    <property type="component" value="Chromosome X"/>
</dbReference>
<gene>
    <name evidence="1" type="ORF">PFJ87_10g01430</name>
</gene>
<evidence type="ECO:0000313" key="1">
    <source>
        <dbReference type="EMBL" id="WEL39694.1"/>
    </source>
</evidence>
<accession>A0ABY8CLB8</accession>
<proteinExistence type="predicted"/>
<reference evidence="1 2" key="1">
    <citation type="submission" date="2023-02" db="EMBL/GenBank/DDBJ databases">
        <title>Encephalitozoon hellem ATCC 50451 complete genome.</title>
        <authorList>
            <person name="Mascarenhas dos Santos A.C."/>
            <person name="Julian A.T."/>
            <person name="Pombert J.-F."/>
        </authorList>
    </citation>
    <scope>NUCLEOTIDE SEQUENCE [LARGE SCALE GENOMIC DNA]</scope>
    <source>
        <strain evidence="1 2">ATCC 50451</strain>
    </source>
</reference>
<protein>
    <submittedName>
        <fullName evidence="1">Uncharacterized protein</fullName>
    </submittedName>
</protein>
<organism evidence="1 2">
    <name type="scientific">Encephalitozoon hellem</name>
    <name type="common">Microsporidian parasite</name>
    <dbReference type="NCBI Taxonomy" id="27973"/>
    <lineage>
        <taxon>Eukaryota</taxon>
        <taxon>Fungi</taxon>
        <taxon>Fungi incertae sedis</taxon>
        <taxon>Microsporidia</taxon>
        <taxon>Unikaryonidae</taxon>
        <taxon>Encephalitozoon</taxon>
    </lineage>
</organism>
<keyword evidence="2" id="KW-1185">Reference proteome</keyword>
<dbReference type="EMBL" id="CP119071">
    <property type="protein sequence ID" value="WEL39694.1"/>
    <property type="molecule type" value="Genomic_DNA"/>
</dbReference>